<proteinExistence type="predicted"/>
<feature type="compositionally biased region" description="Low complexity" evidence="1">
    <location>
        <begin position="55"/>
        <end position="67"/>
    </location>
</feature>
<accession>A0AAV4G0C0</accession>
<keyword evidence="3" id="KW-1185">Reference proteome</keyword>
<evidence type="ECO:0000313" key="3">
    <source>
        <dbReference type="Proteomes" id="UP000762676"/>
    </source>
</evidence>
<feature type="region of interest" description="Disordered" evidence="1">
    <location>
        <begin position="35"/>
        <end position="67"/>
    </location>
</feature>
<feature type="compositionally biased region" description="Low complexity" evidence="1">
    <location>
        <begin position="100"/>
        <end position="131"/>
    </location>
</feature>
<reference evidence="2 3" key="1">
    <citation type="journal article" date="2021" name="Elife">
        <title>Chloroplast acquisition without the gene transfer in kleptoplastic sea slugs, Plakobranchus ocellatus.</title>
        <authorList>
            <person name="Maeda T."/>
            <person name="Takahashi S."/>
            <person name="Yoshida T."/>
            <person name="Shimamura S."/>
            <person name="Takaki Y."/>
            <person name="Nagai Y."/>
            <person name="Toyoda A."/>
            <person name="Suzuki Y."/>
            <person name="Arimoto A."/>
            <person name="Ishii H."/>
            <person name="Satoh N."/>
            <person name="Nishiyama T."/>
            <person name="Hasebe M."/>
            <person name="Maruyama T."/>
            <person name="Minagawa J."/>
            <person name="Obokata J."/>
            <person name="Shigenobu S."/>
        </authorList>
    </citation>
    <scope>NUCLEOTIDE SEQUENCE [LARGE SCALE GENOMIC DNA]</scope>
</reference>
<dbReference type="Proteomes" id="UP000762676">
    <property type="component" value="Unassembled WGS sequence"/>
</dbReference>
<dbReference type="AlphaFoldDB" id="A0AAV4G0C0"/>
<feature type="region of interest" description="Disordered" evidence="1">
    <location>
        <begin position="225"/>
        <end position="259"/>
    </location>
</feature>
<evidence type="ECO:0000313" key="2">
    <source>
        <dbReference type="EMBL" id="GFR78959.1"/>
    </source>
</evidence>
<feature type="compositionally biased region" description="Polar residues" evidence="1">
    <location>
        <begin position="144"/>
        <end position="166"/>
    </location>
</feature>
<organism evidence="2 3">
    <name type="scientific">Elysia marginata</name>
    <dbReference type="NCBI Taxonomy" id="1093978"/>
    <lineage>
        <taxon>Eukaryota</taxon>
        <taxon>Metazoa</taxon>
        <taxon>Spiralia</taxon>
        <taxon>Lophotrochozoa</taxon>
        <taxon>Mollusca</taxon>
        <taxon>Gastropoda</taxon>
        <taxon>Heterobranchia</taxon>
        <taxon>Euthyneura</taxon>
        <taxon>Panpulmonata</taxon>
        <taxon>Sacoglossa</taxon>
        <taxon>Placobranchoidea</taxon>
        <taxon>Plakobranchidae</taxon>
        <taxon>Elysia</taxon>
    </lineage>
</organism>
<protein>
    <submittedName>
        <fullName evidence="2">Uncharacterized protein</fullName>
    </submittedName>
</protein>
<feature type="compositionally biased region" description="Low complexity" evidence="1">
    <location>
        <begin position="175"/>
        <end position="186"/>
    </location>
</feature>
<comment type="caution">
    <text evidence="2">The sequence shown here is derived from an EMBL/GenBank/DDBJ whole genome shotgun (WGS) entry which is preliminary data.</text>
</comment>
<evidence type="ECO:0000256" key="1">
    <source>
        <dbReference type="SAM" id="MobiDB-lite"/>
    </source>
</evidence>
<name>A0AAV4G0C0_9GAST</name>
<gene>
    <name evidence="2" type="ORF">ElyMa_000544200</name>
</gene>
<feature type="compositionally biased region" description="Polar residues" evidence="1">
    <location>
        <begin position="187"/>
        <end position="208"/>
    </location>
</feature>
<feature type="compositionally biased region" description="Basic and acidic residues" evidence="1">
    <location>
        <begin position="132"/>
        <end position="141"/>
    </location>
</feature>
<dbReference type="EMBL" id="BMAT01001068">
    <property type="protein sequence ID" value="GFR78959.1"/>
    <property type="molecule type" value="Genomic_DNA"/>
</dbReference>
<sequence length="352" mass="36486">MIGINCYTSKTRALLSIIPNPGVQSSSSEILALEENSSASRPLQAGEESPDFLESSEISSASAADSTSLTTVANIKNTAASSETKCLASSDDRATNRYASSNVNKSCRNSSSRSSNSGNNSSNSKTKTSTKGQKDLSDRKTSKSSKINTAVTTISTTVGHSSSPISGETKAYADSASRSGTTGSATKELSSNRATIAATQTRDNDSATSFSEAGVNIISTATTTAATNTSTSTSSSNSSSINTTSGSSGGSSSSTSASGLSNMSAMDLLMQLDLPTVSDSSDTEDFLQELAAINDSGLLRATMESLECGRLTPLIKEELRCRIQSRRLSEGKDELFVEFPSPTPSQVSPSHR</sequence>
<feature type="region of interest" description="Disordered" evidence="1">
    <location>
        <begin position="82"/>
        <end position="208"/>
    </location>
</feature>